<dbReference type="InterPro" id="IPR009003">
    <property type="entry name" value="Peptidase_S1_PA"/>
</dbReference>
<name>A0AAV4MM73_CAEEX</name>
<dbReference type="InterPro" id="IPR043504">
    <property type="entry name" value="Peptidase_S1_PA_chymotrypsin"/>
</dbReference>
<dbReference type="AlphaFoldDB" id="A0AAV4MM73"/>
<organism evidence="4 5">
    <name type="scientific">Caerostris extrusa</name>
    <name type="common">Bark spider</name>
    <name type="synonym">Caerostris bankana</name>
    <dbReference type="NCBI Taxonomy" id="172846"/>
    <lineage>
        <taxon>Eukaryota</taxon>
        <taxon>Metazoa</taxon>
        <taxon>Ecdysozoa</taxon>
        <taxon>Arthropoda</taxon>
        <taxon>Chelicerata</taxon>
        <taxon>Arachnida</taxon>
        <taxon>Araneae</taxon>
        <taxon>Araneomorphae</taxon>
        <taxon>Entelegynae</taxon>
        <taxon>Araneoidea</taxon>
        <taxon>Araneidae</taxon>
        <taxon>Caerostris</taxon>
    </lineage>
</organism>
<keyword evidence="4" id="KW-0378">Hydrolase</keyword>
<dbReference type="GO" id="GO:0004252">
    <property type="term" value="F:serine-type endopeptidase activity"/>
    <property type="evidence" value="ECO:0007669"/>
    <property type="project" value="InterPro"/>
</dbReference>
<keyword evidence="4" id="KW-0645">Protease</keyword>
<dbReference type="Proteomes" id="UP001054945">
    <property type="component" value="Unassembled WGS sequence"/>
</dbReference>
<dbReference type="SMART" id="SM00020">
    <property type="entry name" value="Tryp_SPc"/>
    <property type="match status" value="1"/>
</dbReference>
<dbReference type="FunFam" id="2.40.10.10:FF:000002">
    <property type="entry name" value="Transmembrane protease serine"/>
    <property type="match status" value="1"/>
</dbReference>
<reference evidence="4 5" key="1">
    <citation type="submission" date="2021-06" db="EMBL/GenBank/DDBJ databases">
        <title>Caerostris extrusa draft genome.</title>
        <authorList>
            <person name="Kono N."/>
            <person name="Arakawa K."/>
        </authorList>
    </citation>
    <scope>NUCLEOTIDE SEQUENCE [LARGE SCALE GENOMIC DNA]</scope>
</reference>
<gene>
    <name evidence="4" type="primary">flz</name>
    <name evidence="4" type="ORF">CEXT_379861</name>
</gene>
<evidence type="ECO:0000313" key="4">
    <source>
        <dbReference type="EMBL" id="GIX73501.1"/>
    </source>
</evidence>
<feature type="domain" description="Peptidase S1" evidence="3">
    <location>
        <begin position="1"/>
        <end position="133"/>
    </location>
</feature>
<dbReference type="PROSITE" id="PS50240">
    <property type="entry name" value="TRYPSIN_DOM"/>
    <property type="match status" value="1"/>
</dbReference>
<dbReference type="Pfam" id="PF00089">
    <property type="entry name" value="Trypsin"/>
    <property type="match status" value="1"/>
</dbReference>
<keyword evidence="1" id="KW-1015">Disulfide bond</keyword>
<dbReference type="GO" id="GO:0006508">
    <property type="term" value="P:proteolysis"/>
    <property type="evidence" value="ECO:0007669"/>
    <property type="project" value="UniProtKB-KW"/>
</dbReference>
<sequence length="134" mass="14964">MLYPYAYHIGKKTSQERWLSSLAGVNLLQVGDVPNILQEVQVPIVTNEECQRMFYHAGHHKAIRSNFVCAGYTNGGQDSCEGDSGGPLMVQREDSRWVLVGTVSHGIGCADPNLPGVYMRMSSYRPWIDSIIYK</sequence>
<dbReference type="PANTHER" id="PTHR24253">
    <property type="entry name" value="TRANSMEMBRANE PROTEASE SERINE"/>
    <property type="match status" value="1"/>
</dbReference>
<proteinExistence type="inferred from homology"/>
<dbReference type="SUPFAM" id="SSF50494">
    <property type="entry name" value="Trypsin-like serine proteases"/>
    <property type="match status" value="1"/>
</dbReference>
<dbReference type="InterPro" id="IPR001254">
    <property type="entry name" value="Trypsin_dom"/>
</dbReference>
<dbReference type="EMBL" id="BPLR01002418">
    <property type="protein sequence ID" value="GIX73501.1"/>
    <property type="molecule type" value="Genomic_DNA"/>
</dbReference>
<dbReference type="CDD" id="cd00190">
    <property type="entry name" value="Tryp_SPc"/>
    <property type="match status" value="1"/>
</dbReference>
<evidence type="ECO:0000259" key="3">
    <source>
        <dbReference type="PROSITE" id="PS50240"/>
    </source>
</evidence>
<evidence type="ECO:0000313" key="5">
    <source>
        <dbReference type="Proteomes" id="UP001054945"/>
    </source>
</evidence>
<protein>
    <submittedName>
        <fullName evidence="4">Serine protease filzig</fullName>
    </submittedName>
</protein>
<accession>A0AAV4MM73</accession>
<dbReference type="PROSITE" id="PS00135">
    <property type="entry name" value="TRYPSIN_SER"/>
    <property type="match status" value="1"/>
</dbReference>
<dbReference type="Gene3D" id="2.40.10.10">
    <property type="entry name" value="Trypsin-like serine proteases"/>
    <property type="match status" value="1"/>
</dbReference>
<comment type="caution">
    <text evidence="4">The sequence shown here is derived from an EMBL/GenBank/DDBJ whole genome shotgun (WGS) entry which is preliminary data.</text>
</comment>
<comment type="similarity">
    <text evidence="2">Belongs to the peptidase S1 family. CLIP subfamily.</text>
</comment>
<dbReference type="InterPro" id="IPR033116">
    <property type="entry name" value="TRYPSIN_SER"/>
</dbReference>
<dbReference type="PANTHER" id="PTHR24253:SF145">
    <property type="entry name" value="SERINE PROTEASE FILZIG"/>
    <property type="match status" value="1"/>
</dbReference>
<evidence type="ECO:0000256" key="2">
    <source>
        <dbReference type="ARBA" id="ARBA00024195"/>
    </source>
</evidence>
<keyword evidence="5" id="KW-1185">Reference proteome</keyword>
<evidence type="ECO:0000256" key="1">
    <source>
        <dbReference type="ARBA" id="ARBA00023157"/>
    </source>
</evidence>